<dbReference type="Pfam" id="PF13637">
    <property type="entry name" value="Ank_4"/>
    <property type="match status" value="1"/>
</dbReference>
<dbReference type="InterPro" id="IPR036770">
    <property type="entry name" value="Ankyrin_rpt-contain_sf"/>
</dbReference>
<dbReference type="STRING" id="1182543.W9X6D0"/>
<feature type="repeat" description="ANK" evidence="3">
    <location>
        <begin position="493"/>
        <end position="525"/>
    </location>
</feature>
<accession>W9X6D0</accession>
<gene>
    <name evidence="5" type="ORF">A1O5_10991</name>
</gene>
<organism evidence="5 6">
    <name type="scientific">Cladophialophora psammophila CBS 110553</name>
    <dbReference type="NCBI Taxonomy" id="1182543"/>
    <lineage>
        <taxon>Eukaryota</taxon>
        <taxon>Fungi</taxon>
        <taxon>Dikarya</taxon>
        <taxon>Ascomycota</taxon>
        <taxon>Pezizomycotina</taxon>
        <taxon>Eurotiomycetes</taxon>
        <taxon>Chaetothyriomycetidae</taxon>
        <taxon>Chaetothyriales</taxon>
        <taxon>Herpotrichiellaceae</taxon>
        <taxon>Cladophialophora</taxon>
    </lineage>
</organism>
<dbReference type="PRINTS" id="PR01415">
    <property type="entry name" value="ANKYRIN"/>
</dbReference>
<dbReference type="Pfam" id="PF12796">
    <property type="entry name" value="Ank_2"/>
    <property type="match status" value="2"/>
</dbReference>
<dbReference type="Pfam" id="PF00023">
    <property type="entry name" value="Ank"/>
    <property type="match status" value="1"/>
</dbReference>
<reference evidence="5 6" key="1">
    <citation type="submission" date="2013-03" db="EMBL/GenBank/DDBJ databases">
        <title>The Genome Sequence of Cladophialophora psammophila CBS 110553.</title>
        <authorList>
            <consortium name="The Broad Institute Genomics Platform"/>
            <person name="Cuomo C."/>
            <person name="de Hoog S."/>
            <person name="Gorbushina A."/>
            <person name="Walker B."/>
            <person name="Young S.K."/>
            <person name="Zeng Q."/>
            <person name="Gargeya S."/>
            <person name="Fitzgerald M."/>
            <person name="Haas B."/>
            <person name="Abouelleil A."/>
            <person name="Allen A.W."/>
            <person name="Alvarado L."/>
            <person name="Arachchi H.M."/>
            <person name="Berlin A.M."/>
            <person name="Chapman S.B."/>
            <person name="Gainer-Dewar J."/>
            <person name="Goldberg J."/>
            <person name="Griggs A."/>
            <person name="Gujja S."/>
            <person name="Hansen M."/>
            <person name="Howarth C."/>
            <person name="Imamovic A."/>
            <person name="Ireland A."/>
            <person name="Larimer J."/>
            <person name="McCowan C."/>
            <person name="Murphy C."/>
            <person name="Pearson M."/>
            <person name="Poon T.W."/>
            <person name="Priest M."/>
            <person name="Roberts A."/>
            <person name="Saif S."/>
            <person name="Shea T."/>
            <person name="Sisk P."/>
            <person name="Sykes S."/>
            <person name="Wortman J."/>
            <person name="Nusbaum C."/>
            <person name="Birren B."/>
        </authorList>
    </citation>
    <scope>NUCLEOTIDE SEQUENCE [LARGE SCALE GENOMIC DNA]</scope>
    <source>
        <strain evidence="5 6">CBS 110553</strain>
    </source>
</reference>
<evidence type="ECO:0000256" key="2">
    <source>
        <dbReference type="ARBA" id="ARBA00023043"/>
    </source>
</evidence>
<dbReference type="InterPro" id="IPR010730">
    <property type="entry name" value="HET"/>
</dbReference>
<name>W9X6D0_9EURO</name>
<dbReference type="EMBL" id="AMGX01000022">
    <property type="protein sequence ID" value="EXJ66014.1"/>
    <property type="molecule type" value="Genomic_DNA"/>
</dbReference>
<dbReference type="SMART" id="SM00248">
    <property type="entry name" value="ANK"/>
    <property type="match status" value="8"/>
</dbReference>
<dbReference type="OrthoDB" id="4160849at2759"/>
<dbReference type="Pfam" id="PF06985">
    <property type="entry name" value="HET"/>
    <property type="match status" value="1"/>
</dbReference>
<evidence type="ECO:0000313" key="6">
    <source>
        <dbReference type="Proteomes" id="UP000019471"/>
    </source>
</evidence>
<evidence type="ECO:0000313" key="5">
    <source>
        <dbReference type="EMBL" id="EXJ66014.1"/>
    </source>
</evidence>
<dbReference type="AlphaFoldDB" id="W9X6D0"/>
<comment type="caution">
    <text evidence="5">The sequence shown here is derived from an EMBL/GenBank/DDBJ whole genome shotgun (WGS) entry which is preliminary data.</text>
</comment>
<dbReference type="GeneID" id="19195681"/>
<dbReference type="RefSeq" id="XP_007749754.1">
    <property type="nucleotide sequence ID" value="XM_007751564.1"/>
</dbReference>
<dbReference type="PROSITE" id="PS50297">
    <property type="entry name" value="ANK_REP_REGION"/>
    <property type="match status" value="5"/>
</dbReference>
<dbReference type="Gene3D" id="1.25.40.20">
    <property type="entry name" value="Ankyrin repeat-containing domain"/>
    <property type="match status" value="4"/>
</dbReference>
<sequence>MASIYSKAERIVIWLGPFTDETDLFMDAAAQFSKTRMKQEQADWTPLDTHWISVWKIILKERSYNEEAVCGGLKSLLDRPWFKRIWVLQEVANARIADVVCGSKSIPAKTFVLAPHLTGVTPNPHCQAVLDIMPGASRNSSWWTQKRDLRTLLAKFGASEASDPRDIIYALLGMSTDACASGFLYANYDISVQEAIHNTMLFLVGLHEYNLSTAIYWSRPSWDVSSMKVLVHMGLDLDTMLHHAIVHGDIQKVKALIKSGAKVNERSKGNETTLNKATLNLLGATENQVYWDEIRRCAKGETALYRGVRRGALDIVSLLIENGANINDESNGETALFSAVQTWNEGILSLLIKGGADTSEKFNGATLSSSAQGNVKTVRQLIDSSLDPFRKAVSGLTILHLASIAGSTATLDLLLDIKICLHESDDEGRTALHMAALAGQYESVKRLLNSGADTSIRDRTGRTVLHYAAIGESTATLNLLLDIKMCLHESDDEGRTALHMAALAGQYESVKRLLNSGADTSIRDRIGRTALHYAAMGGNVVVVNFLIDSGMSVHERDDKGNTALLMAVQGVARL</sequence>
<proteinExistence type="predicted"/>
<dbReference type="Proteomes" id="UP000019471">
    <property type="component" value="Unassembled WGS sequence"/>
</dbReference>
<feature type="repeat" description="ANK" evidence="3">
    <location>
        <begin position="299"/>
        <end position="331"/>
    </location>
</feature>
<dbReference type="SUPFAM" id="SSF48403">
    <property type="entry name" value="Ankyrin repeat"/>
    <property type="match status" value="1"/>
</dbReference>
<dbReference type="PANTHER" id="PTHR24173:SF74">
    <property type="entry name" value="ANKYRIN REPEAT DOMAIN-CONTAINING PROTEIN 16"/>
    <property type="match status" value="1"/>
</dbReference>
<keyword evidence="1" id="KW-0677">Repeat</keyword>
<feature type="repeat" description="ANK" evidence="3">
    <location>
        <begin position="331"/>
        <end position="363"/>
    </location>
</feature>
<keyword evidence="6" id="KW-1185">Reference proteome</keyword>
<dbReference type="HOGENOM" id="CLU_004184_3_5_1"/>
<protein>
    <recommendedName>
        <fullName evidence="4">Heterokaryon incompatibility domain-containing protein</fullName>
    </recommendedName>
</protein>
<evidence type="ECO:0000256" key="3">
    <source>
        <dbReference type="PROSITE-ProRule" id="PRU00023"/>
    </source>
</evidence>
<dbReference type="PROSITE" id="PS50088">
    <property type="entry name" value="ANK_REPEAT"/>
    <property type="match status" value="6"/>
</dbReference>
<evidence type="ECO:0000259" key="4">
    <source>
        <dbReference type="Pfam" id="PF06985"/>
    </source>
</evidence>
<feature type="repeat" description="ANK" evidence="3">
    <location>
        <begin position="526"/>
        <end position="558"/>
    </location>
</feature>
<dbReference type="PANTHER" id="PTHR24173">
    <property type="entry name" value="ANKYRIN REPEAT CONTAINING"/>
    <property type="match status" value="1"/>
</dbReference>
<keyword evidence="2 3" id="KW-0040">ANK repeat</keyword>
<feature type="repeat" description="ANK" evidence="3">
    <location>
        <begin position="236"/>
        <end position="268"/>
    </location>
</feature>
<dbReference type="eggNOG" id="KOG0504">
    <property type="taxonomic scope" value="Eukaryota"/>
</dbReference>
<feature type="repeat" description="ANK" evidence="3">
    <location>
        <begin position="427"/>
        <end position="459"/>
    </location>
</feature>
<dbReference type="InterPro" id="IPR002110">
    <property type="entry name" value="Ankyrin_rpt"/>
</dbReference>
<evidence type="ECO:0000256" key="1">
    <source>
        <dbReference type="ARBA" id="ARBA00022737"/>
    </source>
</evidence>
<feature type="domain" description="Heterokaryon incompatibility" evidence="4">
    <location>
        <begin position="1"/>
        <end position="90"/>
    </location>
</feature>